<protein>
    <submittedName>
        <fullName evidence="1">Uncharacterized protein</fullName>
    </submittedName>
</protein>
<dbReference type="EnsemblMetazoa" id="XM_038013264.1">
    <property type="protein sequence ID" value="XP_037869192.1"/>
    <property type="gene ID" value="LOC119628995"/>
</dbReference>
<accession>A0A8R2QVK7</accession>
<proteinExistence type="predicted"/>
<organism evidence="1 2">
    <name type="scientific">Bombyx mori</name>
    <name type="common">Silk moth</name>
    <dbReference type="NCBI Taxonomy" id="7091"/>
    <lineage>
        <taxon>Eukaryota</taxon>
        <taxon>Metazoa</taxon>
        <taxon>Ecdysozoa</taxon>
        <taxon>Arthropoda</taxon>
        <taxon>Hexapoda</taxon>
        <taxon>Insecta</taxon>
        <taxon>Pterygota</taxon>
        <taxon>Neoptera</taxon>
        <taxon>Endopterygota</taxon>
        <taxon>Lepidoptera</taxon>
        <taxon>Glossata</taxon>
        <taxon>Ditrysia</taxon>
        <taxon>Bombycoidea</taxon>
        <taxon>Bombycidae</taxon>
        <taxon>Bombycinae</taxon>
        <taxon>Bombyx</taxon>
    </lineage>
</organism>
<reference evidence="2" key="1">
    <citation type="journal article" date="2008" name="Insect Biochem. Mol. Biol.">
        <title>The genome of a lepidopteran model insect, the silkworm Bombyx mori.</title>
        <authorList>
            <consortium name="International Silkworm Genome Consortium"/>
        </authorList>
    </citation>
    <scope>NUCLEOTIDE SEQUENCE [LARGE SCALE GENOMIC DNA]</scope>
    <source>
        <strain evidence="2">p50T</strain>
    </source>
</reference>
<evidence type="ECO:0000313" key="1">
    <source>
        <dbReference type="EnsemblMetazoa" id="XP_037869192.1"/>
    </source>
</evidence>
<evidence type="ECO:0000313" key="2">
    <source>
        <dbReference type="Proteomes" id="UP000005204"/>
    </source>
</evidence>
<keyword evidence="2" id="KW-1185">Reference proteome</keyword>
<sequence length="141" mass="15890">MRSATPPYPSDLSSRIQEYLGILKLKPGRSQVSCKEIKKDFGFETLICDIGGDIGVDRTSEYDLPTGGCNFRASAYDRQLLAIDSLMDFCLKNSGHLRLVAKCDPEQRQHMTFSSSILQLSPEWPLPHLKQRGEDLHCDLM</sequence>
<dbReference type="AlphaFoldDB" id="A0A8R2QVK7"/>
<reference evidence="1" key="2">
    <citation type="submission" date="2022-06" db="UniProtKB">
        <authorList>
            <consortium name="EnsemblMetazoa"/>
        </authorList>
    </citation>
    <scope>IDENTIFICATION</scope>
    <source>
        <strain evidence="1">p50T (Dazao)</strain>
    </source>
</reference>
<name>A0A8R2QVK7_BOMMO</name>
<dbReference type="Proteomes" id="UP000005204">
    <property type="component" value="Unassembled WGS sequence"/>
</dbReference>